<feature type="compositionally biased region" description="Acidic residues" evidence="3">
    <location>
        <begin position="214"/>
        <end position="227"/>
    </location>
</feature>
<comment type="subcellular location">
    <subcellularLocation>
        <location evidence="2">Nucleus</location>
    </subcellularLocation>
</comment>
<feature type="compositionally biased region" description="Low complexity" evidence="3">
    <location>
        <begin position="190"/>
        <end position="204"/>
    </location>
</feature>
<gene>
    <name evidence="5" type="ORF">QR680_007421</name>
</gene>
<evidence type="ECO:0000313" key="5">
    <source>
        <dbReference type="EMBL" id="KAK0422191.1"/>
    </source>
</evidence>
<proteinExistence type="predicted"/>
<dbReference type="GO" id="GO:0043565">
    <property type="term" value="F:sequence-specific DNA binding"/>
    <property type="evidence" value="ECO:0007669"/>
    <property type="project" value="InterPro"/>
</dbReference>
<feature type="DNA-binding region" description="Fork-head" evidence="2">
    <location>
        <begin position="12"/>
        <end position="140"/>
    </location>
</feature>
<dbReference type="InterPro" id="IPR001766">
    <property type="entry name" value="Fork_head_dom"/>
</dbReference>
<dbReference type="Proteomes" id="UP001175271">
    <property type="component" value="Unassembled WGS sequence"/>
</dbReference>
<dbReference type="InterPro" id="IPR036388">
    <property type="entry name" value="WH-like_DNA-bd_sf"/>
</dbReference>
<dbReference type="SUPFAM" id="SSF46785">
    <property type="entry name" value="Winged helix' DNA-binding domain"/>
    <property type="match status" value="1"/>
</dbReference>
<dbReference type="SMART" id="SM00339">
    <property type="entry name" value="FH"/>
    <property type="match status" value="1"/>
</dbReference>
<reference evidence="5" key="1">
    <citation type="submission" date="2023-06" db="EMBL/GenBank/DDBJ databases">
        <title>Genomic analysis of the entomopathogenic nematode Steinernema hermaphroditum.</title>
        <authorList>
            <person name="Schwarz E.M."/>
            <person name="Heppert J.K."/>
            <person name="Baniya A."/>
            <person name="Schwartz H.T."/>
            <person name="Tan C.-H."/>
            <person name="Antoshechkin I."/>
            <person name="Sternberg P.W."/>
            <person name="Goodrich-Blair H."/>
            <person name="Dillman A.R."/>
        </authorList>
    </citation>
    <scope>NUCLEOTIDE SEQUENCE</scope>
    <source>
        <strain evidence="5">PS9179</strain>
        <tissue evidence="5">Whole animal</tissue>
    </source>
</reference>
<protein>
    <recommendedName>
        <fullName evidence="4">Fork-head domain-containing protein</fullName>
    </recommendedName>
</protein>
<feature type="domain" description="Fork-head" evidence="4">
    <location>
        <begin position="12"/>
        <end position="140"/>
    </location>
</feature>
<dbReference type="GO" id="GO:0005634">
    <property type="term" value="C:nucleus"/>
    <property type="evidence" value="ECO:0007669"/>
    <property type="project" value="UniProtKB-SubCell"/>
</dbReference>
<feature type="region of interest" description="Disordered" evidence="3">
    <location>
        <begin position="179"/>
        <end position="242"/>
    </location>
</feature>
<keyword evidence="1 2" id="KW-0238">DNA-binding</keyword>
<name>A0AA39M5C8_9BILA</name>
<dbReference type="Pfam" id="PF00250">
    <property type="entry name" value="Forkhead"/>
    <property type="match status" value="1"/>
</dbReference>
<dbReference type="EMBL" id="JAUCMV010000001">
    <property type="protein sequence ID" value="KAK0422191.1"/>
    <property type="molecule type" value="Genomic_DNA"/>
</dbReference>
<dbReference type="GO" id="GO:0003700">
    <property type="term" value="F:DNA-binding transcription factor activity"/>
    <property type="evidence" value="ECO:0007669"/>
    <property type="project" value="InterPro"/>
</dbReference>
<evidence type="ECO:0000259" key="4">
    <source>
        <dbReference type="PROSITE" id="PS50039"/>
    </source>
</evidence>
<dbReference type="AlphaFoldDB" id="A0AA39M5C8"/>
<dbReference type="PROSITE" id="PS50039">
    <property type="entry name" value="FORK_HEAD_3"/>
    <property type="match status" value="1"/>
</dbReference>
<dbReference type="Gene3D" id="1.10.10.10">
    <property type="entry name" value="Winged helix-like DNA-binding domain superfamily/Winged helix DNA-binding domain"/>
    <property type="match status" value="1"/>
</dbReference>
<evidence type="ECO:0000256" key="3">
    <source>
        <dbReference type="SAM" id="MobiDB-lite"/>
    </source>
</evidence>
<evidence type="ECO:0000313" key="6">
    <source>
        <dbReference type="Proteomes" id="UP001175271"/>
    </source>
</evidence>
<evidence type="ECO:0000256" key="1">
    <source>
        <dbReference type="ARBA" id="ARBA00023125"/>
    </source>
</evidence>
<organism evidence="5 6">
    <name type="scientific">Steinernema hermaphroditum</name>
    <dbReference type="NCBI Taxonomy" id="289476"/>
    <lineage>
        <taxon>Eukaryota</taxon>
        <taxon>Metazoa</taxon>
        <taxon>Ecdysozoa</taxon>
        <taxon>Nematoda</taxon>
        <taxon>Chromadorea</taxon>
        <taxon>Rhabditida</taxon>
        <taxon>Tylenchina</taxon>
        <taxon>Panagrolaimomorpha</taxon>
        <taxon>Strongyloidoidea</taxon>
        <taxon>Steinernematidae</taxon>
        <taxon>Steinernema</taxon>
    </lineage>
</organism>
<comment type="caution">
    <text evidence="5">The sequence shown here is derived from an EMBL/GenBank/DDBJ whole genome shotgun (WGS) entry which is preliminary data.</text>
</comment>
<feature type="region of interest" description="Disordered" evidence="3">
    <location>
        <begin position="341"/>
        <end position="389"/>
    </location>
</feature>
<dbReference type="InterPro" id="IPR036390">
    <property type="entry name" value="WH_DNA-bd_sf"/>
</dbReference>
<keyword evidence="6" id="KW-1185">Reference proteome</keyword>
<accession>A0AA39M5C8</accession>
<evidence type="ECO:0000256" key="2">
    <source>
        <dbReference type="PROSITE-ProRule" id="PRU00089"/>
    </source>
</evidence>
<sequence>MVSSKKQHKQNEYGLSYNAMIVLAIQNSPAAINSEFCNRGASIQDIYKFLKAHVRPIAEMNQKEWNKTERVIRHSLSQTTYFNRFSIGEDGTSTIYASRAKGAEKGSLWTLYPSQGETEERCRLRIKKVFKDENVLNFREYLFNPDILEAIKNGTYGWHGPNGESLGVSDAIRKLQDRGYSPQNPAFVATTAPSVSQTSTSTTRSSRKRRAESDSEDDESDEDELTDENVSPREYNLRPRKKIEKREPEGVRYVEIPPEGLDLDKIQRDEIEAQYAPIAPQTGYDLPYYNGYPPHPSTQDYQHLSALGFQQFGMPPASTGMYYPTNYPQYPHPSEPYFSQQNYPSFQSPIPLDPNGILPTEDELDLEPDYQNSYPDYEDADSHSQLFEL</sequence>
<keyword evidence="2" id="KW-0539">Nucleus</keyword>